<feature type="region of interest" description="Disordered" evidence="1">
    <location>
        <begin position="48"/>
        <end position="76"/>
    </location>
</feature>
<evidence type="ECO:0000313" key="3">
    <source>
        <dbReference type="EMBL" id="NYD20840.1"/>
    </source>
</evidence>
<comment type="caution">
    <text evidence="3">The sequence shown here is derived from an EMBL/GenBank/DDBJ whole genome shotgun (WGS) entry which is preliminary data.</text>
</comment>
<dbReference type="Proteomes" id="UP000521922">
    <property type="component" value="Unassembled WGS sequence"/>
</dbReference>
<feature type="signal peptide" evidence="2">
    <location>
        <begin position="1"/>
        <end position="29"/>
    </location>
</feature>
<dbReference type="AlphaFoldDB" id="A0A7Y9ART7"/>
<gene>
    <name evidence="3" type="ORF">BJ968_000380</name>
</gene>
<reference evidence="3 4" key="1">
    <citation type="submission" date="2020-07" db="EMBL/GenBank/DDBJ databases">
        <title>Sequencing the genomes of 1000 actinobacteria strains.</title>
        <authorList>
            <person name="Klenk H.-P."/>
        </authorList>
    </citation>
    <scope>NUCLEOTIDE SEQUENCE [LARGE SCALE GENOMIC DNA]</scope>
    <source>
        <strain evidence="3 4">DSM 7487</strain>
    </source>
</reference>
<proteinExistence type="predicted"/>
<evidence type="ECO:0000256" key="1">
    <source>
        <dbReference type="SAM" id="MobiDB-lite"/>
    </source>
</evidence>
<evidence type="ECO:0000313" key="4">
    <source>
        <dbReference type="Proteomes" id="UP000521922"/>
    </source>
</evidence>
<protein>
    <submittedName>
        <fullName evidence="3">Uncharacterized protein</fullName>
    </submittedName>
</protein>
<dbReference type="RefSeq" id="WP_179748734.1">
    <property type="nucleotide sequence ID" value="NZ_BAAAGN010000002.1"/>
</dbReference>
<keyword evidence="4" id="KW-1185">Reference proteome</keyword>
<evidence type="ECO:0000256" key="2">
    <source>
        <dbReference type="SAM" id="SignalP"/>
    </source>
</evidence>
<organism evidence="3 4">
    <name type="scientific">Kineococcus aurantiacus</name>
    <dbReference type="NCBI Taxonomy" id="37633"/>
    <lineage>
        <taxon>Bacteria</taxon>
        <taxon>Bacillati</taxon>
        <taxon>Actinomycetota</taxon>
        <taxon>Actinomycetes</taxon>
        <taxon>Kineosporiales</taxon>
        <taxon>Kineosporiaceae</taxon>
        <taxon>Kineococcus</taxon>
    </lineage>
</organism>
<dbReference type="EMBL" id="JACCBB010000001">
    <property type="protein sequence ID" value="NYD20840.1"/>
    <property type="molecule type" value="Genomic_DNA"/>
</dbReference>
<sequence length="76" mass="7639">MTQRLHRRLLAAGLLAGVTTVGLTTGARAATTVDTGDRRTVGTTAVSPAALPVTPGSAPTAAVGAERRTRTVTVTL</sequence>
<accession>A0A7Y9ART7</accession>
<keyword evidence="2" id="KW-0732">Signal</keyword>
<name>A0A7Y9ART7_9ACTN</name>
<feature type="chain" id="PRO_5030544521" evidence="2">
    <location>
        <begin position="30"/>
        <end position="76"/>
    </location>
</feature>